<name>A0A316EA13_9ACTN</name>
<proteinExistence type="predicted"/>
<reference evidence="1 2" key="1">
    <citation type="submission" date="2018-05" db="EMBL/GenBank/DDBJ databases">
        <title>Genomic Encyclopedia of Archaeal and Bacterial Type Strains, Phase II (KMG-II): from individual species to whole genera.</title>
        <authorList>
            <person name="Goeker M."/>
        </authorList>
    </citation>
    <scope>NUCLEOTIDE SEQUENCE [LARGE SCALE GENOMIC DNA]</scope>
    <source>
        <strain evidence="1 2">DSM 45184</strain>
    </source>
</reference>
<dbReference type="AlphaFoldDB" id="A0A316EA13"/>
<dbReference type="EMBL" id="QGGR01000056">
    <property type="protein sequence ID" value="PWK27237.1"/>
    <property type="molecule type" value="Genomic_DNA"/>
</dbReference>
<dbReference type="RefSeq" id="WP_158319593.1">
    <property type="nucleotide sequence ID" value="NZ_BONA01000118.1"/>
</dbReference>
<dbReference type="OrthoDB" id="9770771at2"/>
<sequence length="58" mass="6083">MEKVSAWDRESGRTSFPALHARVSGGRRLPAVTASQPAILVVFDVVESSGTLTTGDAP</sequence>
<evidence type="ECO:0000313" key="1">
    <source>
        <dbReference type="EMBL" id="PWK27237.1"/>
    </source>
</evidence>
<comment type="caution">
    <text evidence="1">The sequence shown here is derived from an EMBL/GenBank/DDBJ whole genome shotgun (WGS) entry which is preliminary data.</text>
</comment>
<protein>
    <submittedName>
        <fullName evidence="1">Uncharacterized protein</fullName>
    </submittedName>
</protein>
<dbReference type="Proteomes" id="UP000245697">
    <property type="component" value="Unassembled WGS sequence"/>
</dbReference>
<evidence type="ECO:0000313" key="2">
    <source>
        <dbReference type="Proteomes" id="UP000245697"/>
    </source>
</evidence>
<gene>
    <name evidence="1" type="ORF">BC793_15619</name>
</gene>
<organism evidence="1 2">
    <name type="scientific">Actinoplanes xinjiangensis</name>
    <dbReference type="NCBI Taxonomy" id="512350"/>
    <lineage>
        <taxon>Bacteria</taxon>
        <taxon>Bacillati</taxon>
        <taxon>Actinomycetota</taxon>
        <taxon>Actinomycetes</taxon>
        <taxon>Micromonosporales</taxon>
        <taxon>Micromonosporaceae</taxon>
        <taxon>Actinoplanes</taxon>
    </lineage>
</organism>
<accession>A0A316EA13</accession>
<keyword evidence="2" id="KW-1185">Reference proteome</keyword>